<comment type="caution">
    <text evidence="2">The sequence shown here is derived from an EMBL/GenBank/DDBJ whole genome shotgun (WGS) entry which is preliminary data.</text>
</comment>
<dbReference type="InterPro" id="IPR011011">
    <property type="entry name" value="Znf_FYVE_PHD"/>
</dbReference>
<dbReference type="RefSeq" id="XP_041221160.1">
    <property type="nucleotide sequence ID" value="XM_041377408.1"/>
</dbReference>
<proteinExistence type="predicted"/>
<organism evidence="2 3">
    <name type="scientific">Suillus fuscotomentosus</name>
    <dbReference type="NCBI Taxonomy" id="1912939"/>
    <lineage>
        <taxon>Eukaryota</taxon>
        <taxon>Fungi</taxon>
        <taxon>Dikarya</taxon>
        <taxon>Basidiomycota</taxon>
        <taxon>Agaricomycotina</taxon>
        <taxon>Agaricomycetes</taxon>
        <taxon>Agaricomycetidae</taxon>
        <taxon>Boletales</taxon>
        <taxon>Suillineae</taxon>
        <taxon>Suillaceae</taxon>
        <taxon>Suillus</taxon>
    </lineage>
</organism>
<dbReference type="GeneID" id="64671706"/>
<evidence type="ECO:0000256" key="1">
    <source>
        <dbReference type="SAM" id="MobiDB-lite"/>
    </source>
</evidence>
<feature type="region of interest" description="Disordered" evidence="1">
    <location>
        <begin position="264"/>
        <end position="285"/>
    </location>
</feature>
<feature type="compositionally biased region" description="Acidic residues" evidence="1">
    <location>
        <begin position="480"/>
        <end position="520"/>
    </location>
</feature>
<reference evidence="2" key="1">
    <citation type="journal article" date="2020" name="New Phytol.">
        <title>Comparative genomics reveals dynamic genome evolution in host specialist ectomycorrhizal fungi.</title>
        <authorList>
            <person name="Lofgren L.A."/>
            <person name="Nguyen N.H."/>
            <person name="Vilgalys R."/>
            <person name="Ruytinx J."/>
            <person name="Liao H.L."/>
            <person name="Branco S."/>
            <person name="Kuo A."/>
            <person name="LaButti K."/>
            <person name="Lipzen A."/>
            <person name="Andreopoulos W."/>
            <person name="Pangilinan J."/>
            <person name="Riley R."/>
            <person name="Hundley H."/>
            <person name="Na H."/>
            <person name="Barry K."/>
            <person name="Grigoriev I.V."/>
            <person name="Stajich J.E."/>
            <person name="Kennedy P.G."/>
        </authorList>
    </citation>
    <scope>NUCLEOTIDE SEQUENCE</scope>
    <source>
        <strain evidence="2">FC203</strain>
    </source>
</reference>
<dbReference type="AlphaFoldDB" id="A0AAD4DWV2"/>
<protein>
    <submittedName>
        <fullName evidence="2">Uncharacterized protein</fullName>
    </submittedName>
</protein>
<keyword evidence="3" id="KW-1185">Reference proteome</keyword>
<evidence type="ECO:0000313" key="2">
    <source>
        <dbReference type="EMBL" id="KAG1895584.1"/>
    </source>
</evidence>
<gene>
    <name evidence="2" type="ORF">F5891DRAFT_984190</name>
</gene>
<name>A0AAD4DWV2_9AGAM</name>
<sequence length="578" mass="65515">MPPRTKQTCKKSTGGDAPRVTLNLPGAVSTVSRVEVGTVRIEEEERMDHNNFCLVCRDGSVDEHYLYMCDSCPRTMCSHCLQITPCHQDIISEVGVKFMCISCHVLAQYHGRRHKSPYFGFYRDGKPVFDTFLQICGALELSHQAQVLAETVLFIHLNLIDNDATNWTQQLIKTNRKRRNMDYLNSFWTMKAMPNFLLAMVSDSRINKNSSFHRQYSVPDNLLICDPSHMRSKDISVIWSYWESRSAANKRLVSFIKARPSDMRRSKRDKASSRKVKPYDEVTSEEEQHSLAELGATLAVASPAKVSLDRHFEFLDALSTDSSYLELVDAVKDLANMTEKIPTPQEELDLPPWVDWHCGESYLPEDLHGSQDMVMVSLELLTKAPIRSSDSAALVVLGLGLILRDCKRVIEYEEDEALPGTPSYLASSIMDLQCMIKVDRAISDAASSIVGLIELAMKATSGNLYDSNQGEMGGVGGEDKDQDQEEDKDEDEEEEEDKDEDEEEKEKDQDQDDEQEEVTGDLDVQMQEVEKDDEGGKSKGKKRVRNQTSSVKTKKARFEEEPIRRSTRSRQPSRKNIL</sequence>
<dbReference type="SUPFAM" id="SSF57903">
    <property type="entry name" value="FYVE/PHD zinc finger"/>
    <property type="match status" value="1"/>
</dbReference>
<evidence type="ECO:0000313" key="3">
    <source>
        <dbReference type="Proteomes" id="UP001195769"/>
    </source>
</evidence>
<feature type="region of interest" description="Disordered" evidence="1">
    <location>
        <begin position="463"/>
        <end position="578"/>
    </location>
</feature>
<feature type="compositionally biased region" description="Basic residues" evidence="1">
    <location>
        <begin position="565"/>
        <end position="578"/>
    </location>
</feature>
<dbReference type="EMBL" id="JABBWK010000065">
    <property type="protein sequence ID" value="KAG1895584.1"/>
    <property type="molecule type" value="Genomic_DNA"/>
</dbReference>
<dbReference type="Proteomes" id="UP001195769">
    <property type="component" value="Unassembled WGS sequence"/>
</dbReference>
<accession>A0AAD4DWV2</accession>